<sequence>MKYLLLIHVNPAALDTLSEEERTAIFAEHDTFTALTKESGELVAFTALADPTSTSTVRVRDGVPAVTDGPYIEAKEFLAGYYIVDCEKPERAAELAAMIPDARLTAIEVRPVMHSGGTEM</sequence>
<dbReference type="PANTHER" id="PTHR35174">
    <property type="entry name" value="BLL7171 PROTEIN-RELATED"/>
    <property type="match status" value="1"/>
</dbReference>
<dbReference type="Gene3D" id="3.30.70.1060">
    <property type="entry name" value="Dimeric alpha+beta barrel"/>
    <property type="match status" value="1"/>
</dbReference>
<dbReference type="OrthoDB" id="668782at2"/>
<evidence type="ECO:0000256" key="1">
    <source>
        <dbReference type="ARBA" id="ARBA00007689"/>
    </source>
</evidence>
<dbReference type="InterPro" id="IPR011008">
    <property type="entry name" value="Dimeric_a/b-barrel"/>
</dbReference>
<dbReference type="EMBL" id="BLAD01000045">
    <property type="protein sequence ID" value="GES00600.1"/>
    <property type="molecule type" value="Genomic_DNA"/>
</dbReference>
<name>A0A5M3VXB8_9ACTN</name>
<dbReference type="AlphaFoldDB" id="A0A5M3VXB8"/>
<dbReference type="Proteomes" id="UP000334990">
    <property type="component" value="Unassembled WGS sequence"/>
</dbReference>
<reference evidence="3 4" key="1">
    <citation type="submission" date="2019-10" db="EMBL/GenBank/DDBJ databases">
        <title>Whole genome shotgun sequence of Acrocarpospora corrugata NBRC 13972.</title>
        <authorList>
            <person name="Ichikawa N."/>
            <person name="Kimura A."/>
            <person name="Kitahashi Y."/>
            <person name="Komaki H."/>
            <person name="Oguchi A."/>
        </authorList>
    </citation>
    <scope>NUCLEOTIDE SEQUENCE [LARGE SCALE GENOMIC DNA]</scope>
    <source>
        <strain evidence="3 4">NBRC 13972</strain>
    </source>
</reference>
<evidence type="ECO:0000313" key="4">
    <source>
        <dbReference type="Proteomes" id="UP000334990"/>
    </source>
</evidence>
<dbReference type="SUPFAM" id="SSF54909">
    <property type="entry name" value="Dimeric alpha+beta barrel"/>
    <property type="match status" value="1"/>
</dbReference>
<proteinExistence type="inferred from homology"/>
<dbReference type="PANTHER" id="PTHR35174:SF3">
    <property type="entry name" value="BLL7171 PROTEIN"/>
    <property type="match status" value="1"/>
</dbReference>
<evidence type="ECO:0000259" key="2">
    <source>
        <dbReference type="Pfam" id="PF03795"/>
    </source>
</evidence>
<protein>
    <recommendedName>
        <fullName evidence="2">YCII-related domain-containing protein</fullName>
    </recommendedName>
</protein>
<evidence type="ECO:0000313" key="3">
    <source>
        <dbReference type="EMBL" id="GES00600.1"/>
    </source>
</evidence>
<dbReference type="InterPro" id="IPR005545">
    <property type="entry name" value="YCII"/>
</dbReference>
<comment type="caution">
    <text evidence="3">The sequence shown here is derived from an EMBL/GenBank/DDBJ whole genome shotgun (WGS) entry which is preliminary data.</text>
</comment>
<gene>
    <name evidence="3" type="ORF">Acor_26640</name>
</gene>
<feature type="domain" description="YCII-related" evidence="2">
    <location>
        <begin position="1"/>
        <end position="113"/>
    </location>
</feature>
<comment type="similarity">
    <text evidence="1">Belongs to the YciI family.</text>
</comment>
<accession>A0A5M3VXB8</accession>
<dbReference type="Pfam" id="PF03795">
    <property type="entry name" value="YCII"/>
    <property type="match status" value="1"/>
</dbReference>
<organism evidence="3 4">
    <name type="scientific">Acrocarpospora corrugata</name>
    <dbReference type="NCBI Taxonomy" id="35763"/>
    <lineage>
        <taxon>Bacteria</taxon>
        <taxon>Bacillati</taxon>
        <taxon>Actinomycetota</taxon>
        <taxon>Actinomycetes</taxon>
        <taxon>Streptosporangiales</taxon>
        <taxon>Streptosporangiaceae</taxon>
        <taxon>Acrocarpospora</taxon>
    </lineage>
</organism>
<dbReference type="RefSeq" id="WP_155336923.1">
    <property type="nucleotide sequence ID" value="NZ_BAAABN010000014.1"/>
</dbReference>
<keyword evidence="4" id="KW-1185">Reference proteome</keyword>